<gene>
    <name evidence="18" type="ORF">METBISCDRAFT_11068</name>
</gene>
<keyword evidence="7" id="KW-0349">Heme</keyword>
<dbReference type="GO" id="GO:0046872">
    <property type="term" value="F:metal ion binding"/>
    <property type="evidence" value="ECO:0007669"/>
    <property type="project" value="UniProtKB-KW"/>
</dbReference>
<dbReference type="InterPro" id="IPR001251">
    <property type="entry name" value="CRAL-TRIO_dom"/>
</dbReference>
<dbReference type="PANTHER" id="PTHR47669">
    <property type="entry name" value="PHOSPHATIDYLINOSITOL TRANSFER PROTEIN SFH5"/>
    <property type="match status" value="1"/>
</dbReference>
<keyword evidence="8" id="KW-0479">Metal-binding</keyword>
<evidence type="ECO:0000256" key="1">
    <source>
        <dbReference type="ARBA" id="ARBA00001970"/>
    </source>
</evidence>
<dbReference type="InterPro" id="IPR042938">
    <property type="entry name" value="Sfh5"/>
</dbReference>
<dbReference type="AlphaFoldDB" id="A0A4P9ZIY7"/>
<evidence type="ECO:0000256" key="4">
    <source>
        <dbReference type="ARBA" id="ARBA00018320"/>
    </source>
</evidence>
<proteinExistence type="inferred from homology"/>
<dbReference type="SUPFAM" id="SSF46938">
    <property type="entry name" value="CRAL/TRIO N-terminal domain"/>
    <property type="match status" value="1"/>
</dbReference>
<dbReference type="OrthoDB" id="75724at2759"/>
<dbReference type="GO" id="GO:0005789">
    <property type="term" value="C:endoplasmic reticulum membrane"/>
    <property type="evidence" value="ECO:0007669"/>
    <property type="project" value="UniProtKB-SubCell"/>
</dbReference>
<comment type="subcellular location">
    <subcellularLocation>
        <location evidence="16">Cytoplasm</location>
    </subcellularLocation>
    <subcellularLocation>
        <location evidence="2 16">Endoplasmic reticulum membrane</location>
        <topology evidence="2 16">Peripheral membrane protein</topology>
    </subcellularLocation>
    <subcellularLocation>
        <location evidence="16">Microsome membrane</location>
        <topology evidence="16">Peripheral membrane protein</topology>
    </subcellularLocation>
</comment>
<dbReference type="GO" id="GO:0005829">
    <property type="term" value="C:cytosol"/>
    <property type="evidence" value="ECO:0007669"/>
    <property type="project" value="TreeGrafter"/>
</dbReference>
<dbReference type="GO" id="GO:0032541">
    <property type="term" value="C:cortical endoplasmic reticulum"/>
    <property type="evidence" value="ECO:0007669"/>
    <property type="project" value="TreeGrafter"/>
</dbReference>
<protein>
    <recommendedName>
        <fullName evidence="4 16">Phosphatidylinositol transfer protein SFH5</fullName>
        <shortName evidence="16">PITP SFH5</shortName>
    </recommendedName>
</protein>
<evidence type="ECO:0000313" key="19">
    <source>
        <dbReference type="Proteomes" id="UP000268321"/>
    </source>
</evidence>
<evidence type="ECO:0000259" key="17">
    <source>
        <dbReference type="PROSITE" id="PS50191"/>
    </source>
</evidence>
<dbReference type="PROSITE" id="PS50191">
    <property type="entry name" value="CRAL_TRIO"/>
    <property type="match status" value="1"/>
</dbReference>
<dbReference type="Gene3D" id="3.40.525.10">
    <property type="entry name" value="CRAL-TRIO lipid binding domain"/>
    <property type="match status" value="1"/>
</dbReference>
<evidence type="ECO:0000256" key="6">
    <source>
        <dbReference type="ARBA" id="ARBA00022490"/>
    </source>
</evidence>
<keyword evidence="13 16" id="KW-0472">Membrane</keyword>
<evidence type="ECO:0000256" key="12">
    <source>
        <dbReference type="ARBA" id="ARBA00023055"/>
    </source>
</evidence>
<dbReference type="SMART" id="SM00516">
    <property type="entry name" value="SEC14"/>
    <property type="match status" value="1"/>
</dbReference>
<evidence type="ECO:0000256" key="5">
    <source>
        <dbReference type="ARBA" id="ARBA00022448"/>
    </source>
</evidence>
<evidence type="ECO:0000256" key="15">
    <source>
        <dbReference type="ARBA" id="ARBA00024180"/>
    </source>
</evidence>
<evidence type="ECO:0000256" key="16">
    <source>
        <dbReference type="RuleBase" id="RU367059"/>
    </source>
</evidence>
<evidence type="ECO:0000256" key="9">
    <source>
        <dbReference type="ARBA" id="ARBA00022824"/>
    </source>
</evidence>
<dbReference type="Proteomes" id="UP000268321">
    <property type="component" value="Unassembled WGS sequence"/>
</dbReference>
<keyword evidence="12 16" id="KW-0445">Lipid transport</keyword>
<name>A0A4P9ZIY7_9ASCO</name>
<dbReference type="GO" id="GO:0043001">
    <property type="term" value="P:Golgi to plasma membrane protein transport"/>
    <property type="evidence" value="ECO:0007669"/>
    <property type="project" value="TreeGrafter"/>
</dbReference>
<dbReference type="GO" id="GO:0005886">
    <property type="term" value="C:plasma membrane"/>
    <property type="evidence" value="ECO:0007669"/>
    <property type="project" value="TreeGrafter"/>
</dbReference>
<dbReference type="SUPFAM" id="SSF52087">
    <property type="entry name" value="CRAL/TRIO domain"/>
    <property type="match status" value="1"/>
</dbReference>
<accession>A0A4P9ZIY7</accession>
<evidence type="ECO:0000256" key="11">
    <source>
        <dbReference type="ARBA" id="ARBA00023004"/>
    </source>
</evidence>
<reference evidence="19" key="1">
    <citation type="journal article" date="2018" name="Nat. Microbiol.">
        <title>Leveraging single-cell genomics to expand the fungal tree of life.</title>
        <authorList>
            <person name="Ahrendt S.R."/>
            <person name="Quandt C.A."/>
            <person name="Ciobanu D."/>
            <person name="Clum A."/>
            <person name="Salamov A."/>
            <person name="Andreopoulos B."/>
            <person name="Cheng J.F."/>
            <person name="Woyke T."/>
            <person name="Pelin A."/>
            <person name="Henrissat B."/>
            <person name="Reynolds N.K."/>
            <person name="Benny G.L."/>
            <person name="Smith M.E."/>
            <person name="James T.Y."/>
            <person name="Grigoriev I.V."/>
        </authorList>
    </citation>
    <scope>NUCLEOTIDE SEQUENCE [LARGE SCALE GENOMIC DNA]</scope>
    <source>
        <strain evidence="19">Baker2002</strain>
    </source>
</reference>
<evidence type="ECO:0000313" key="18">
    <source>
        <dbReference type="EMBL" id="RKP33013.1"/>
    </source>
</evidence>
<keyword evidence="10 16" id="KW-0492">Microsome</keyword>
<evidence type="ECO:0000256" key="10">
    <source>
        <dbReference type="ARBA" id="ARBA00022848"/>
    </source>
</evidence>
<sequence>MALVSSTELTSEQSSKLQELIDAIPSVLGKVESPEYDEIFGYRIGADDAEHVQVAIRNEILLKFLVASDYDVSLAQQRLADTMNWRGKFNVLSAAYVEKFDEALNRMGITTHFPENKNNFRVVSWNFYNNVKLTKSYFVGFKASTQKKTPGSDVPGSQFLRWRIGLMERSLALLDYTDADNTKMAQVHDYKGVSIFRVDPDMKAVTKEIIKLFSDHYPELLSKKFFVHVPRLMGWVFRFFKTLGIISASTLQRFEMLNHGDLSDLFGPDNLPADYNGGIDNRKVPTITSVAVPRLQFQVPAYARVILQKRGQLVESE</sequence>
<dbReference type="CDD" id="cd00170">
    <property type="entry name" value="SEC14"/>
    <property type="match status" value="1"/>
</dbReference>
<organism evidence="18 19">
    <name type="scientific">Metschnikowia bicuspidata</name>
    <dbReference type="NCBI Taxonomy" id="27322"/>
    <lineage>
        <taxon>Eukaryota</taxon>
        <taxon>Fungi</taxon>
        <taxon>Dikarya</taxon>
        <taxon>Ascomycota</taxon>
        <taxon>Saccharomycotina</taxon>
        <taxon>Pichiomycetes</taxon>
        <taxon>Metschnikowiaceae</taxon>
        <taxon>Metschnikowia</taxon>
    </lineage>
</organism>
<keyword evidence="9 16" id="KW-0256">Endoplasmic reticulum</keyword>
<comment type="catalytic activity">
    <reaction evidence="14">
        <text>a 1,2-diacyl-sn-glycero-3-phospho-(1D-myo-inositol)(in) = a 1,2-diacyl-sn-glycero-3-phospho-(1D-myo-inositol)(out)</text>
        <dbReference type="Rhea" id="RHEA:38691"/>
        <dbReference type="ChEBI" id="CHEBI:57880"/>
    </reaction>
    <physiologicalReaction direction="left-to-right" evidence="14">
        <dbReference type="Rhea" id="RHEA:38692"/>
    </physiologicalReaction>
</comment>
<keyword evidence="6 16" id="KW-0963">Cytoplasm</keyword>
<comment type="cofactor">
    <cofactor evidence="1">
        <name>heme b</name>
        <dbReference type="ChEBI" id="CHEBI:60344"/>
    </cofactor>
</comment>
<evidence type="ECO:0000256" key="3">
    <source>
        <dbReference type="ARBA" id="ARBA00006667"/>
    </source>
</evidence>
<evidence type="ECO:0000256" key="7">
    <source>
        <dbReference type="ARBA" id="ARBA00022617"/>
    </source>
</evidence>
<dbReference type="Pfam" id="PF00650">
    <property type="entry name" value="CRAL_TRIO"/>
    <property type="match status" value="1"/>
</dbReference>
<dbReference type="InterPro" id="IPR036273">
    <property type="entry name" value="CRAL/TRIO_N_dom_sf"/>
</dbReference>
<feature type="domain" description="CRAL-TRIO" evidence="17">
    <location>
        <begin position="146"/>
        <end position="283"/>
    </location>
</feature>
<evidence type="ECO:0000256" key="8">
    <source>
        <dbReference type="ARBA" id="ARBA00022723"/>
    </source>
</evidence>
<keyword evidence="19" id="KW-1185">Reference proteome</keyword>
<dbReference type="GO" id="GO:0008526">
    <property type="term" value="F:phosphatidylinositol transfer activity"/>
    <property type="evidence" value="ECO:0007669"/>
    <property type="project" value="UniProtKB-UniRule"/>
</dbReference>
<dbReference type="PANTHER" id="PTHR47669:SF1">
    <property type="entry name" value="PHOSPHATIDYLINOSITOL TRANSFER PROTEIN SFH5"/>
    <property type="match status" value="1"/>
</dbReference>
<evidence type="ECO:0000256" key="2">
    <source>
        <dbReference type="ARBA" id="ARBA00004406"/>
    </source>
</evidence>
<dbReference type="InterPro" id="IPR036865">
    <property type="entry name" value="CRAL-TRIO_dom_sf"/>
</dbReference>
<comment type="function">
    <text evidence="15">Non-classical phosphatidylinositol (PtdIns) transfer protein (PITP), which exhibits PtdIns-binding/transfer activity in the absence of detectable PtdCho-binding/transfer activity. Regulates PtdIns(4,5)P2 homeostasis at the plasma membrane. Heme-binding protein that may play a role in organic oxidant-induced stress responses.</text>
</comment>
<evidence type="ECO:0000256" key="14">
    <source>
        <dbReference type="ARBA" id="ARBA00024146"/>
    </source>
</evidence>
<dbReference type="GO" id="GO:0017157">
    <property type="term" value="P:regulation of exocytosis"/>
    <property type="evidence" value="ECO:0007669"/>
    <property type="project" value="TreeGrafter"/>
</dbReference>
<keyword evidence="11" id="KW-0408">Iron</keyword>
<keyword evidence="5 16" id="KW-0813">Transport</keyword>
<comment type="similarity">
    <text evidence="3 16">Belongs to the SFH5 family.</text>
</comment>
<dbReference type="EMBL" id="ML004428">
    <property type="protein sequence ID" value="RKP33013.1"/>
    <property type="molecule type" value="Genomic_DNA"/>
</dbReference>
<evidence type="ECO:0000256" key="13">
    <source>
        <dbReference type="ARBA" id="ARBA00023136"/>
    </source>
</evidence>